<dbReference type="NCBIfam" id="NF006159">
    <property type="entry name" value="PRK08303.1"/>
    <property type="match status" value="1"/>
</dbReference>
<sequence length="298" mass="32455">MNSIIKDLTGKVALVAGATRGAGRGIAAMLGEAGATVYCTGRSVRGQPSDLNRSETIEDTAELVTAHGGQGIAIQVDHTDEQQVKYLMKRITDEQNGQLDILVNDIWGGEKLTEWETPFWQHSLANGLLIQDRVLKTHLITSHYAAPLMVARRSGIIIEVTDGIDYAYRGSLYYSLAKIAPIHMAAAMAADLRPYNVAAVSVTPGFLRSEEMLDYFGVTEEHWQDAMRSGKLHAEHFSESETPYFVGRAIASLAADPYVIAKSGQALSSWGLSDDYGFTDRDGRKPHWGNYAAAHGLG</sequence>
<dbReference type="EMBL" id="CP013023">
    <property type="protein sequence ID" value="ANF96658.1"/>
    <property type="molecule type" value="Genomic_DNA"/>
</dbReference>
<protein>
    <submittedName>
        <fullName evidence="1">Short-chain dehydrogenase</fullName>
    </submittedName>
</protein>
<accession>A0A172ZGD1</accession>
<dbReference type="OrthoDB" id="63584at2"/>
<dbReference type="InterPro" id="IPR002347">
    <property type="entry name" value="SDR_fam"/>
</dbReference>
<evidence type="ECO:0000313" key="1">
    <source>
        <dbReference type="EMBL" id="ANF96658.1"/>
    </source>
</evidence>
<dbReference type="STRING" id="1616788.AR543_11990"/>
<dbReference type="KEGG" id="pbv:AR543_11990"/>
<keyword evidence="2" id="KW-1185">Reference proteome</keyword>
<dbReference type="Pfam" id="PF00106">
    <property type="entry name" value="adh_short"/>
    <property type="match status" value="1"/>
</dbReference>
<dbReference type="PANTHER" id="PTHR44147">
    <property type="entry name" value="DEHYDROGENASE/REDUCTASE SDR FAMILY MEMBER 1"/>
    <property type="match status" value="1"/>
</dbReference>
<evidence type="ECO:0000313" key="2">
    <source>
        <dbReference type="Proteomes" id="UP000078148"/>
    </source>
</evidence>
<dbReference type="Proteomes" id="UP000078148">
    <property type="component" value="Chromosome"/>
</dbReference>
<name>A0A172ZGD1_9BACL</name>
<dbReference type="RefSeq" id="WP_060534709.1">
    <property type="nucleotide sequence ID" value="NZ_CP013023.1"/>
</dbReference>
<dbReference type="Gene3D" id="3.40.50.720">
    <property type="entry name" value="NAD(P)-binding Rossmann-like Domain"/>
    <property type="match status" value="1"/>
</dbReference>
<dbReference type="PANTHER" id="PTHR44147:SF2">
    <property type="entry name" value="DEHYDROGENASE_REDUCTASE SDR FAMILY MEMBER 1"/>
    <property type="match status" value="1"/>
</dbReference>
<reference evidence="1 2" key="2">
    <citation type="journal article" date="2016" name="Int. J. Syst. Evol. Microbiol.">
        <title>Paenibacillus bovis sp. nov., isolated from raw yak (Bos grunniens) milk.</title>
        <authorList>
            <person name="Gao C."/>
            <person name="Han J."/>
            <person name="Liu Z."/>
            <person name="Xu X."/>
            <person name="Hang F."/>
            <person name="Wu Z."/>
        </authorList>
    </citation>
    <scope>NUCLEOTIDE SEQUENCE [LARGE SCALE GENOMIC DNA]</scope>
    <source>
        <strain evidence="1 2">BD3526</strain>
    </source>
</reference>
<organism evidence="1 2">
    <name type="scientific">Paenibacillus bovis</name>
    <dbReference type="NCBI Taxonomy" id="1616788"/>
    <lineage>
        <taxon>Bacteria</taxon>
        <taxon>Bacillati</taxon>
        <taxon>Bacillota</taxon>
        <taxon>Bacilli</taxon>
        <taxon>Bacillales</taxon>
        <taxon>Paenibacillaceae</taxon>
        <taxon>Paenibacillus</taxon>
    </lineage>
</organism>
<reference evidence="2" key="1">
    <citation type="submission" date="2015-10" db="EMBL/GenBank/DDBJ databases">
        <title>Genome of Paenibacillus bovis sp. nov.</title>
        <authorList>
            <person name="Wu Z."/>
            <person name="Gao C."/>
            <person name="Liu Z."/>
            <person name="Zheng H."/>
        </authorList>
    </citation>
    <scope>NUCLEOTIDE SEQUENCE [LARGE SCALE GENOMIC DNA]</scope>
    <source>
        <strain evidence="2">BD3526</strain>
    </source>
</reference>
<dbReference type="SUPFAM" id="SSF51735">
    <property type="entry name" value="NAD(P)-binding Rossmann-fold domains"/>
    <property type="match status" value="1"/>
</dbReference>
<dbReference type="AlphaFoldDB" id="A0A172ZGD1"/>
<gene>
    <name evidence="1" type="ORF">AR543_11990</name>
</gene>
<proteinExistence type="predicted"/>
<dbReference type="PRINTS" id="PR00081">
    <property type="entry name" value="GDHRDH"/>
</dbReference>
<dbReference type="InterPro" id="IPR036291">
    <property type="entry name" value="NAD(P)-bd_dom_sf"/>
</dbReference>